<sequence length="674" mass="78141">MINSLSIISLPVTPSGSQTKKPQAHPRGGLQKQKPNEEKGESPEKDHLVIGDQESDLKGDDKAEEKDKEENLIQKLEDIGQPKTYAEAVGRSEESEAVSANQLFPEKIMFVDENNRLIHLSVKYEWKPISCTKCSKLGHEEDMCRKKEMKGNQKLVWKPKITKEKYEQEKEESDVQKQNRGLDTEGNQEGIENQNEGFIPVSKKKAARPVQKWEEEHYHPNGRIWVIWRQQRYEVDIKDASSQTVHCIVLDRQNNNKFHITFVYGLNDIAGRKDMWEKIRSYHRGLKGDWIILGDFNAVLNLNDRIGGNRINEEEISDFKECIMDCGLEEVPTHGSFYTWSNRQGPGRRIYSKLDMVLSNTDWMVSRGMKAYILEEGISDHCPIIIPDHQITDRSKDFKYCDMWTLDPHTKEIIQGVWHEEMEGRPMYKLVKKLKELKSPLRRLNKDKFNEIHKQVEVVKTKLTEVQNILKMRKDDVSLLGQEKELLIEYQIKLKASTLMKNQISKMEWITEGDQGIENTKHFGDCAFYIDICRKLKEEGGCNLTGTKLEGIYTYFMNQGPRKERARMIANWAAVCYMVWRARNTKIHTNRSLGDVVGRGGGGADDACVMQTSSSFVGQPPSVGHSQKRYLDRIRTSCTLHLRRSCYVVKYKCITPLNKMNFLFENEGEEWRRK</sequence>
<evidence type="ECO:0000313" key="3">
    <source>
        <dbReference type="EMBL" id="RAL46418.1"/>
    </source>
</evidence>
<comment type="caution">
    <text evidence="3">The sequence shown here is derived from an EMBL/GenBank/DDBJ whole genome shotgun (WGS) entry which is preliminary data.</text>
</comment>
<dbReference type="Gene3D" id="3.60.10.10">
    <property type="entry name" value="Endonuclease/exonuclease/phosphatase"/>
    <property type="match status" value="1"/>
</dbReference>
<organism evidence="3 4">
    <name type="scientific">Cuscuta australis</name>
    <dbReference type="NCBI Taxonomy" id="267555"/>
    <lineage>
        <taxon>Eukaryota</taxon>
        <taxon>Viridiplantae</taxon>
        <taxon>Streptophyta</taxon>
        <taxon>Embryophyta</taxon>
        <taxon>Tracheophyta</taxon>
        <taxon>Spermatophyta</taxon>
        <taxon>Magnoliopsida</taxon>
        <taxon>eudicotyledons</taxon>
        <taxon>Gunneridae</taxon>
        <taxon>Pentapetalae</taxon>
        <taxon>asterids</taxon>
        <taxon>lamiids</taxon>
        <taxon>Solanales</taxon>
        <taxon>Convolvulaceae</taxon>
        <taxon>Cuscuteae</taxon>
        <taxon>Cuscuta</taxon>
        <taxon>Cuscuta subgen. Grammica</taxon>
        <taxon>Cuscuta sect. Cleistogrammica</taxon>
    </lineage>
</organism>
<reference evidence="3 4" key="1">
    <citation type="submission" date="2018-06" db="EMBL/GenBank/DDBJ databases">
        <title>The Genome of Cuscuta australis (Dodder) Provides Insight into the Evolution of Plant Parasitism.</title>
        <authorList>
            <person name="Liu H."/>
        </authorList>
    </citation>
    <scope>NUCLEOTIDE SEQUENCE [LARGE SCALE GENOMIC DNA]</scope>
    <source>
        <strain evidence="4">cv. Yunnan</strain>
        <tissue evidence="3">Vines</tissue>
    </source>
</reference>
<feature type="compositionally biased region" description="Polar residues" evidence="1">
    <location>
        <begin position="1"/>
        <end position="21"/>
    </location>
</feature>
<feature type="compositionally biased region" description="Basic and acidic residues" evidence="1">
    <location>
        <begin position="34"/>
        <end position="79"/>
    </location>
</feature>
<keyword evidence="4" id="KW-1185">Reference proteome</keyword>
<accession>A0A328DP32</accession>
<evidence type="ECO:0000259" key="2">
    <source>
        <dbReference type="Pfam" id="PF03372"/>
    </source>
</evidence>
<feature type="domain" description="Endonuclease/exonuclease/phosphatase" evidence="2">
    <location>
        <begin position="221"/>
        <end position="381"/>
    </location>
</feature>
<dbReference type="PANTHER" id="PTHR33710">
    <property type="entry name" value="BNAC02G09200D PROTEIN"/>
    <property type="match status" value="1"/>
</dbReference>
<dbReference type="SUPFAM" id="SSF56219">
    <property type="entry name" value="DNase I-like"/>
    <property type="match status" value="1"/>
</dbReference>
<protein>
    <recommendedName>
        <fullName evidence="2">Endonuclease/exonuclease/phosphatase domain-containing protein</fullName>
    </recommendedName>
</protein>
<gene>
    <name evidence="3" type="ORF">DM860_004697</name>
</gene>
<feature type="compositionally biased region" description="Basic and acidic residues" evidence="1">
    <location>
        <begin position="166"/>
        <end position="183"/>
    </location>
</feature>
<dbReference type="EMBL" id="NQVE01000122">
    <property type="protein sequence ID" value="RAL46418.1"/>
    <property type="molecule type" value="Genomic_DNA"/>
</dbReference>
<dbReference type="Pfam" id="PF03372">
    <property type="entry name" value="Exo_endo_phos"/>
    <property type="match status" value="1"/>
</dbReference>
<evidence type="ECO:0000256" key="1">
    <source>
        <dbReference type="SAM" id="MobiDB-lite"/>
    </source>
</evidence>
<dbReference type="AlphaFoldDB" id="A0A328DP32"/>
<dbReference type="Proteomes" id="UP000249390">
    <property type="component" value="Unassembled WGS sequence"/>
</dbReference>
<dbReference type="InterPro" id="IPR036691">
    <property type="entry name" value="Endo/exonu/phosph_ase_sf"/>
</dbReference>
<dbReference type="InterPro" id="IPR005135">
    <property type="entry name" value="Endo/exonuclease/phosphatase"/>
</dbReference>
<name>A0A328DP32_9ASTE</name>
<proteinExistence type="predicted"/>
<dbReference type="GO" id="GO:0003824">
    <property type="term" value="F:catalytic activity"/>
    <property type="evidence" value="ECO:0007669"/>
    <property type="project" value="InterPro"/>
</dbReference>
<feature type="region of interest" description="Disordered" evidence="1">
    <location>
        <begin position="1"/>
        <end position="79"/>
    </location>
</feature>
<feature type="region of interest" description="Disordered" evidence="1">
    <location>
        <begin position="166"/>
        <end position="192"/>
    </location>
</feature>
<evidence type="ECO:0000313" key="4">
    <source>
        <dbReference type="Proteomes" id="UP000249390"/>
    </source>
</evidence>
<dbReference type="PANTHER" id="PTHR33710:SF78">
    <property type="entry name" value="ENDONUCLEASE_EXONUCLEASE_PHOSPHATASE DOMAIN-CONTAINING PROTEIN"/>
    <property type="match status" value="1"/>
</dbReference>